<name>A0ACD3BGC3_9AGAR</name>
<protein>
    <submittedName>
        <fullName evidence="1">Uncharacterized protein</fullName>
    </submittedName>
</protein>
<evidence type="ECO:0000313" key="1">
    <source>
        <dbReference type="EMBL" id="TFK76940.1"/>
    </source>
</evidence>
<proteinExistence type="predicted"/>
<accession>A0ACD3BGC3</accession>
<gene>
    <name evidence="1" type="ORF">BDN72DRAFT_830113</name>
</gene>
<reference evidence="1 2" key="1">
    <citation type="journal article" date="2019" name="Nat. Ecol. Evol.">
        <title>Megaphylogeny resolves global patterns of mushroom evolution.</title>
        <authorList>
            <person name="Varga T."/>
            <person name="Krizsan K."/>
            <person name="Foldi C."/>
            <person name="Dima B."/>
            <person name="Sanchez-Garcia M."/>
            <person name="Sanchez-Ramirez S."/>
            <person name="Szollosi G.J."/>
            <person name="Szarkandi J.G."/>
            <person name="Papp V."/>
            <person name="Albert L."/>
            <person name="Andreopoulos W."/>
            <person name="Angelini C."/>
            <person name="Antonin V."/>
            <person name="Barry K.W."/>
            <person name="Bougher N.L."/>
            <person name="Buchanan P."/>
            <person name="Buyck B."/>
            <person name="Bense V."/>
            <person name="Catcheside P."/>
            <person name="Chovatia M."/>
            <person name="Cooper J."/>
            <person name="Damon W."/>
            <person name="Desjardin D."/>
            <person name="Finy P."/>
            <person name="Geml J."/>
            <person name="Haridas S."/>
            <person name="Hughes K."/>
            <person name="Justo A."/>
            <person name="Karasinski D."/>
            <person name="Kautmanova I."/>
            <person name="Kiss B."/>
            <person name="Kocsube S."/>
            <person name="Kotiranta H."/>
            <person name="LaButti K.M."/>
            <person name="Lechner B.E."/>
            <person name="Liimatainen K."/>
            <person name="Lipzen A."/>
            <person name="Lukacs Z."/>
            <person name="Mihaltcheva S."/>
            <person name="Morgado L.N."/>
            <person name="Niskanen T."/>
            <person name="Noordeloos M.E."/>
            <person name="Ohm R.A."/>
            <person name="Ortiz-Santana B."/>
            <person name="Ovrebo C."/>
            <person name="Racz N."/>
            <person name="Riley R."/>
            <person name="Savchenko A."/>
            <person name="Shiryaev A."/>
            <person name="Soop K."/>
            <person name="Spirin V."/>
            <person name="Szebenyi C."/>
            <person name="Tomsovsky M."/>
            <person name="Tulloss R.E."/>
            <person name="Uehling J."/>
            <person name="Grigoriev I.V."/>
            <person name="Vagvolgyi C."/>
            <person name="Papp T."/>
            <person name="Martin F.M."/>
            <person name="Miettinen O."/>
            <person name="Hibbett D.S."/>
            <person name="Nagy L.G."/>
        </authorList>
    </citation>
    <scope>NUCLEOTIDE SEQUENCE [LARGE SCALE GENOMIC DNA]</scope>
    <source>
        <strain evidence="1 2">NL-1719</strain>
    </source>
</reference>
<organism evidence="1 2">
    <name type="scientific">Pluteus cervinus</name>
    <dbReference type="NCBI Taxonomy" id="181527"/>
    <lineage>
        <taxon>Eukaryota</taxon>
        <taxon>Fungi</taxon>
        <taxon>Dikarya</taxon>
        <taxon>Basidiomycota</taxon>
        <taxon>Agaricomycotina</taxon>
        <taxon>Agaricomycetes</taxon>
        <taxon>Agaricomycetidae</taxon>
        <taxon>Agaricales</taxon>
        <taxon>Pluteineae</taxon>
        <taxon>Pluteaceae</taxon>
        <taxon>Pluteus</taxon>
    </lineage>
</organism>
<keyword evidence="2" id="KW-1185">Reference proteome</keyword>
<evidence type="ECO:0000313" key="2">
    <source>
        <dbReference type="Proteomes" id="UP000308600"/>
    </source>
</evidence>
<dbReference type="Proteomes" id="UP000308600">
    <property type="component" value="Unassembled WGS sequence"/>
</dbReference>
<sequence>MAAANPESTHPNTAPSTDAQDTVMDPPLAPPSSHNDPQSLAHSESVPKKSPTTMTPIKIYTRPQILALYKSPLVHPPPNMPELKDWFGTEIEQAPPKKDAELTTANNSRNNRYRREAEDGDPSSKASFRPSLTQQSQMGNFKHQSLRSNERDRDRDRDGDKDRERDMRDREGQERLRNLSDKYDRDRLSHPLPLRGKDRDAAPHLSTASGNRHPSGQGSNAPAGRPNAREPQKKKAGETSEDWRRGAEPPRPGKEERSDPARKDRDDRERPRSRARESSRTRRDPSNPRRDREDRDRDRERRGDRARDDTRRDRDDPRRDADGDDDPRRWRDDGKRDERIAARRERERPRDREGAWDVSDRRWTPGEERSKRARDRKPGAGDDREREDRREPQREREPAWMDTYVPSASAGILGAKTSDGELDGIQAWKKGMKEREQKDKTTPTKDRADSELSLAPQAEPAEKLDEIQLFKLLMKREEEKKRTDGSEATSQGISGTSSPRGDPTAKKDVLEMFSALTTNEVKHENQIAKRSIQPSPANDVPLPPQNQNRPQQEPVSNDGLDGSKTSRLFPNPVNNAEKVDSAPNPPPGSRLLAFGRIGPSASVSPNANDPRTSQDRTNLPSPAPDFNPSVRPDARTTPGFTPFEEAKRQQYLMDDPRLAERAFHANGDNAVFLDPSLGYDAGNAGFAGNKGSRFAKFFVEGKNKESSPPMNKSQPPIGAPPNGPSPIQRHEQAGFRNVSSNSNDPRSMEDIFAMLNNSVQGQRVVQPLSNHPAVLSHPSQPNLHIPPSQGPLPSHPTSQHFHPQQLHNAARMEALYESRPEDRNFVPDGMVPGLRPAPPRSRDGVGLYHETLEDLILLNSQQRLPPQHRNLDPGFPGPSPVVFAQQANRVNNIPIQQTHFRGGPSPINQQVPLQNPQQRLPPGLANLGGRPPHEPAQYLGVPGLPNGGLPTNLLPNGNPQQHNYNNFPNNNLGFGGAPQLRPPLPGGHLPNAPNPLGLGGLNHPGNVDLRNANPQSHLLGLGNVNPNLMRGPFPPQAGSAPQMQNALAGLRQQQQQQLHPHMVPHLPPHYQQQQSINNASNQPAAHELMALLMGGPHRE</sequence>
<dbReference type="EMBL" id="ML208259">
    <property type="protein sequence ID" value="TFK76940.1"/>
    <property type="molecule type" value="Genomic_DNA"/>
</dbReference>